<feature type="domain" description="PA" evidence="13">
    <location>
        <begin position="366"/>
        <end position="427"/>
    </location>
</feature>
<evidence type="ECO:0000256" key="8">
    <source>
        <dbReference type="PIRSR" id="PIRSR615500-1"/>
    </source>
</evidence>
<feature type="active site" description="Charge relay system" evidence="8 9">
    <location>
        <position position="492"/>
    </location>
</feature>
<evidence type="ECO:0000313" key="14">
    <source>
        <dbReference type="EMBL" id="SEN51761.1"/>
    </source>
</evidence>
<dbReference type="Gene3D" id="3.50.30.30">
    <property type="match status" value="1"/>
</dbReference>
<evidence type="ECO:0000256" key="10">
    <source>
        <dbReference type="RuleBase" id="RU003355"/>
    </source>
</evidence>
<gene>
    <name evidence="14" type="ORF">SAMN05192533_114100</name>
</gene>
<evidence type="ECO:0000313" key="15">
    <source>
        <dbReference type="Proteomes" id="UP000198553"/>
    </source>
</evidence>
<dbReference type="PROSITE" id="PS00136">
    <property type="entry name" value="SUBTILASE_ASP"/>
    <property type="match status" value="1"/>
</dbReference>
<dbReference type="InterPro" id="IPR046450">
    <property type="entry name" value="PA_dom_sf"/>
</dbReference>
<keyword evidence="4 9" id="KW-0645">Protease</keyword>
<dbReference type="InterPro" id="IPR000209">
    <property type="entry name" value="Peptidase_S8/S53_dom"/>
</dbReference>
<dbReference type="Pfam" id="PF00082">
    <property type="entry name" value="Peptidase_S8"/>
    <property type="match status" value="1"/>
</dbReference>
<dbReference type="PROSITE" id="PS51892">
    <property type="entry name" value="SUBTILASE"/>
    <property type="match status" value="1"/>
</dbReference>
<sequence length="762" mass="82427">MRNIFYIIITLMMLCAGAGSAFGMTGTGSSSKLFDPAPTQTVTKQQNLKHPNIPSQDKHENKVAIVLTEEFQSKQEIEQQLTQNPEVKIRRVFKHAIPGYSVEGPLHALEKIPGAKQVTPVQSYKTDATATNIELIGGEKVRGIFDKKGHRLTGKGVKVGVIDTGVDYDHPDLHRNYGGGHDLVDGDDDPMETKGTVGGSTLHGTHVAGIIAANGRISGVAPEATIIAYRALGPGGMGTTEQVLAAIDQAIEDKVDVLNLSLGNEINGPDLPISLAINKAVEKGITAVTSSGNSGPNKWTVGSPGTASKAISVGASTPPLLVPYLSVSNHQEKIRLEPLMGSERWKLDRSKEMVYGGIGRKTEIKDAKGKIVLIKRGTLTFTEKAKNALKAGASGVIIFNNTKGGFLGNLEEHLEIPVASITMSEGEGLKKALNGSKEFVRMDLVEEKDILADFSSRGPVTDTWEIKPDVVAPGVAIKSTIPDGYLALQGTSMAAPHVAGASALIKQAHPDWGPEQIKSALMNTSVPIKDRDGKGYRTYEQGAGRIQVEKAVNAETLVLPGSLRFGKFRLADRMHRHTTVVEVQNHGKGTKRYSFTTPKRAEGIDWELPMTFELKAGEKKKIEVSMLVDPTVFKGKIHDGYLTLNEGSDKISIPYLYVLEEPDYPRVMGFAFAPADKPGHYRYEVYLPGGAEEFGIALFDQEDLHFIGFLDSKRNVKKGLLEVELAPEDLPQAGGYIGKVFAKKANQEDRIDTSIFIAPTEE</sequence>
<keyword evidence="2" id="KW-0134">Cell wall</keyword>
<evidence type="ECO:0000256" key="2">
    <source>
        <dbReference type="ARBA" id="ARBA00022512"/>
    </source>
</evidence>
<evidence type="ECO:0000256" key="6">
    <source>
        <dbReference type="ARBA" id="ARBA00022801"/>
    </source>
</evidence>
<organism evidence="14 15">
    <name type="scientific">Mesobacillus persicus</name>
    <dbReference type="NCBI Taxonomy" id="930146"/>
    <lineage>
        <taxon>Bacteria</taxon>
        <taxon>Bacillati</taxon>
        <taxon>Bacillota</taxon>
        <taxon>Bacilli</taxon>
        <taxon>Bacillales</taxon>
        <taxon>Bacillaceae</taxon>
        <taxon>Mesobacillus</taxon>
    </lineage>
</organism>
<dbReference type="SUPFAM" id="SSF52743">
    <property type="entry name" value="Subtilisin-like"/>
    <property type="match status" value="1"/>
</dbReference>
<dbReference type="Proteomes" id="UP000198553">
    <property type="component" value="Unassembled WGS sequence"/>
</dbReference>
<comment type="similarity">
    <text evidence="1 9 10">Belongs to the peptidase S8 family.</text>
</comment>
<keyword evidence="7 9" id="KW-0720">Serine protease</keyword>
<dbReference type="STRING" id="930146.SAMN05192533_114100"/>
<keyword evidence="3" id="KW-0964">Secreted</keyword>
<keyword evidence="5 11" id="KW-0732">Signal</keyword>
<dbReference type="PANTHER" id="PTHR43806:SF65">
    <property type="entry name" value="SERINE PROTEASE APRX"/>
    <property type="match status" value="1"/>
</dbReference>
<evidence type="ECO:0000256" key="1">
    <source>
        <dbReference type="ARBA" id="ARBA00011073"/>
    </source>
</evidence>
<dbReference type="PROSITE" id="PS00138">
    <property type="entry name" value="SUBTILASE_SER"/>
    <property type="match status" value="1"/>
</dbReference>
<feature type="active site" description="Charge relay system" evidence="8 9">
    <location>
        <position position="203"/>
    </location>
</feature>
<evidence type="ECO:0000256" key="4">
    <source>
        <dbReference type="ARBA" id="ARBA00022670"/>
    </source>
</evidence>
<dbReference type="PANTHER" id="PTHR43806">
    <property type="entry name" value="PEPTIDASE S8"/>
    <property type="match status" value="1"/>
</dbReference>
<evidence type="ECO:0000256" key="9">
    <source>
        <dbReference type="PROSITE-ProRule" id="PRU01240"/>
    </source>
</evidence>
<dbReference type="CDD" id="cd07474">
    <property type="entry name" value="Peptidases_S8_subtilisin_Vpr-like"/>
    <property type="match status" value="1"/>
</dbReference>
<dbReference type="PRINTS" id="PR00723">
    <property type="entry name" value="SUBTILISIN"/>
</dbReference>
<protein>
    <submittedName>
        <fullName evidence="14">Minor extracellular serine protease Vpr</fullName>
    </submittedName>
</protein>
<name>A0A1H8H5U9_9BACI</name>
<dbReference type="InterPro" id="IPR036852">
    <property type="entry name" value="Peptidase_S8/S53_dom_sf"/>
</dbReference>
<dbReference type="InterPro" id="IPR034213">
    <property type="entry name" value="S8_Vpr-like"/>
</dbReference>
<feature type="domain" description="Peptidase S8/S53" evidence="12">
    <location>
        <begin position="154"/>
        <end position="544"/>
    </location>
</feature>
<dbReference type="InterPro" id="IPR022398">
    <property type="entry name" value="Peptidase_S8_His-AS"/>
</dbReference>
<evidence type="ECO:0000256" key="5">
    <source>
        <dbReference type="ARBA" id="ARBA00022729"/>
    </source>
</evidence>
<evidence type="ECO:0000256" key="7">
    <source>
        <dbReference type="ARBA" id="ARBA00022825"/>
    </source>
</evidence>
<dbReference type="RefSeq" id="WP_280139983.1">
    <property type="nucleotide sequence ID" value="NZ_FOBW01000014.1"/>
</dbReference>
<accession>A0A1H8H5U9</accession>
<feature type="chain" id="PRO_5038806889" evidence="11">
    <location>
        <begin position="22"/>
        <end position="762"/>
    </location>
</feature>
<keyword evidence="15" id="KW-1185">Reference proteome</keyword>
<dbReference type="InterPro" id="IPR003137">
    <property type="entry name" value="PA_domain"/>
</dbReference>
<dbReference type="GO" id="GO:0006508">
    <property type="term" value="P:proteolysis"/>
    <property type="evidence" value="ECO:0007669"/>
    <property type="project" value="UniProtKB-KW"/>
</dbReference>
<dbReference type="EMBL" id="FOBW01000014">
    <property type="protein sequence ID" value="SEN51761.1"/>
    <property type="molecule type" value="Genomic_DNA"/>
</dbReference>
<dbReference type="CDD" id="cd02133">
    <property type="entry name" value="PA_C5a_like"/>
    <property type="match status" value="1"/>
</dbReference>
<dbReference type="AlphaFoldDB" id="A0A1H8H5U9"/>
<keyword evidence="6 9" id="KW-0378">Hydrolase</keyword>
<dbReference type="SUPFAM" id="SSF52025">
    <property type="entry name" value="PA domain"/>
    <property type="match status" value="1"/>
</dbReference>
<proteinExistence type="inferred from homology"/>
<dbReference type="InterPro" id="IPR023828">
    <property type="entry name" value="Peptidase_S8_Ser-AS"/>
</dbReference>
<evidence type="ECO:0000259" key="12">
    <source>
        <dbReference type="Pfam" id="PF00082"/>
    </source>
</evidence>
<feature type="signal peptide" evidence="11">
    <location>
        <begin position="1"/>
        <end position="21"/>
    </location>
</feature>
<dbReference type="Pfam" id="PF02225">
    <property type="entry name" value="PA"/>
    <property type="match status" value="1"/>
</dbReference>
<evidence type="ECO:0000259" key="13">
    <source>
        <dbReference type="Pfam" id="PF02225"/>
    </source>
</evidence>
<dbReference type="InterPro" id="IPR015500">
    <property type="entry name" value="Peptidase_S8_subtilisin-rel"/>
</dbReference>
<dbReference type="InterPro" id="IPR023827">
    <property type="entry name" value="Peptidase_S8_Asp-AS"/>
</dbReference>
<dbReference type="GO" id="GO:0004252">
    <property type="term" value="F:serine-type endopeptidase activity"/>
    <property type="evidence" value="ECO:0007669"/>
    <property type="project" value="UniProtKB-UniRule"/>
</dbReference>
<evidence type="ECO:0000256" key="11">
    <source>
        <dbReference type="SAM" id="SignalP"/>
    </source>
</evidence>
<dbReference type="PROSITE" id="PS00137">
    <property type="entry name" value="SUBTILASE_HIS"/>
    <property type="match status" value="1"/>
</dbReference>
<reference evidence="15" key="1">
    <citation type="submission" date="2016-10" db="EMBL/GenBank/DDBJ databases">
        <authorList>
            <person name="Varghese N."/>
            <person name="Submissions S."/>
        </authorList>
    </citation>
    <scope>NUCLEOTIDE SEQUENCE [LARGE SCALE GENOMIC DNA]</scope>
    <source>
        <strain evidence="15">B48,IBRC-M 10115,DSM 25386,CECT 8001</strain>
    </source>
</reference>
<dbReference type="InterPro" id="IPR050131">
    <property type="entry name" value="Peptidase_S8_subtilisin-like"/>
</dbReference>
<dbReference type="Gene3D" id="3.40.50.200">
    <property type="entry name" value="Peptidase S8/S53 domain"/>
    <property type="match status" value="1"/>
</dbReference>
<evidence type="ECO:0000256" key="3">
    <source>
        <dbReference type="ARBA" id="ARBA00022525"/>
    </source>
</evidence>
<feature type="active site" description="Charge relay system" evidence="8 9">
    <location>
        <position position="163"/>
    </location>
</feature>